<proteinExistence type="predicted"/>
<feature type="compositionally biased region" description="Low complexity" evidence="1">
    <location>
        <begin position="921"/>
        <end position="934"/>
    </location>
</feature>
<gene>
    <name evidence="2" type="ORF">AMAG_06117</name>
</gene>
<sequence>MSAAAAAALRAAYPSAPRTGATTTTKFEASRTRISKHGQTTHDHRAARTSATVQAARGATPVLVHDMQYVSTRAGDVVVESGRRYYGAMPAEPRPAIAPTGTVPERGSGSSAGPKQIPIGLRHAASTTRVRAHAETERTAEQTAYVPAPAPAQAAQAVPASSAYAKYVAQPGKVLPPVFIRCALLPSAYALTRTAPDVCEFKAVVPPPPGTPAAAAAAALARKSLARQRALAASRRTSRYAAVPSNPTSSLDTELVDELASLPGHWPGTPATGDDDDLPPMHPWGSEFLLLHYCKGEKPEVVRRDMIADGLPVMLLARHGDLGLWRDRLEANPGDTAAAAEVQARLAAPDMAPQFIGVKDTGALFSISHPTTKTIFRVARVSSKGFALRADVGAYLCVADYMLALRHDFVPAECTFRFVFVPEPLDALWPRANMAPLARQSIPRVIATTPASAAPSAASKNAYPTPSTPSNVYQAPMPAAAVAAEATAVVAEQQYQHQMQNHVRFEQQQHEHHHHQQQQNQVMTTTTTKRIPITMPAAVAPATAGEASIGAPPRNDSLTPAPQVLAAVAAAVSAQTGGPPPAPRRAGTASAAAAKAMEAGKSKPSALARLCTAVAVQDCKGRYLIRERLGAWNMKPRGSHYDADDAAEDDEVDQIDVLRLSNAKTKEDERILYFEMLMLPARDKVTADSGAGMDFVDRCRTLTNDDLELAKPFDPVQGPGHRVLFKCGDKYLAVRMPTTYNPDDVTGRTSKDMEEDDEDDDSRINGTLILVSRPSIGAVFVYHKAQHHPLPFSLQSVPLGTYVTVSTPPAGQVVGLVHMQAAYLHARQLVLGGGRSASAAAAAASSRVTALRAQARAPGKREFMTLVVPQSLAQALTTQSLKGPSKHATYLTAAITGAALLGSAAGIVNMVINANRQQAVSGSGSTSGSGTKSTFIDPTNSQGAGATTAAPTVAGADHASGAHLMAGDAAAAPGQVPATGRDTNALQGTDACPTTTGEVHACSTVDYGTRIDFPDQWQSNATDAAQTGGSAYYLPDVPSTGYYQTASGPPTSGHDTTATIAVPRDPVVTTTTTVSPAYAPWPPEGPGPAVPDAPRTDTTVTAPWPPEGPGPAVPDAACIDTSVQQIHIADATAAQVVVPDAACGGGFHAEIHAALHAQFDVAMTVQYQHQDPSAMEVYVDAAPCDMGPFYHLEF</sequence>
<evidence type="ECO:0000256" key="1">
    <source>
        <dbReference type="SAM" id="MobiDB-lite"/>
    </source>
</evidence>
<evidence type="ECO:0000313" key="2">
    <source>
        <dbReference type="EMBL" id="KNE60761.1"/>
    </source>
</evidence>
<feature type="region of interest" description="Disordered" evidence="1">
    <location>
        <begin position="920"/>
        <end position="951"/>
    </location>
</feature>
<accession>A0A0L0SE52</accession>
<name>A0A0L0SE52_ALLM3</name>
<reference evidence="3" key="2">
    <citation type="submission" date="2009-11" db="EMBL/GenBank/DDBJ databases">
        <title>The Genome Sequence of Allomyces macrogynus strain ATCC 38327.</title>
        <authorList>
            <consortium name="The Broad Institute Genome Sequencing Platform"/>
            <person name="Russ C."/>
            <person name="Cuomo C."/>
            <person name="Shea T."/>
            <person name="Young S.K."/>
            <person name="Zeng Q."/>
            <person name="Koehrsen M."/>
            <person name="Haas B."/>
            <person name="Borodovsky M."/>
            <person name="Guigo R."/>
            <person name="Alvarado L."/>
            <person name="Berlin A."/>
            <person name="Borenstein D."/>
            <person name="Chen Z."/>
            <person name="Engels R."/>
            <person name="Freedman E."/>
            <person name="Gellesch M."/>
            <person name="Goldberg J."/>
            <person name="Griggs A."/>
            <person name="Gujja S."/>
            <person name="Heiman D."/>
            <person name="Hepburn T."/>
            <person name="Howarth C."/>
            <person name="Jen D."/>
            <person name="Larson L."/>
            <person name="Lewis B."/>
            <person name="Mehta T."/>
            <person name="Park D."/>
            <person name="Pearson M."/>
            <person name="Roberts A."/>
            <person name="Saif S."/>
            <person name="Shenoy N."/>
            <person name="Sisk P."/>
            <person name="Stolte C."/>
            <person name="Sykes S."/>
            <person name="Walk T."/>
            <person name="White J."/>
            <person name="Yandava C."/>
            <person name="Burger G."/>
            <person name="Gray M.W."/>
            <person name="Holland P.W.H."/>
            <person name="King N."/>
            <person name="Lang F.B.F."/>
            <person name="Roger A.J."/>
            <person name="Ruiz-Trillo I."/>
            <person name="Lander E."/>
            <person name="Nusbaum C."/>
        </authorList>
    </citation>
    <scope>NUCLEOTIDE SEQUENCE [LARGE SCALE GENOMIC DNA]</scope>
    <source>
        <strain evidence="3">ATCC 38327</strain>
    </source>
</reference>
<feature type="region of interest" description="Disordered" evidence="1">
    <location>
        <begin position="17"/>
        <end position="47"/>
    </location>
</feature>
<protein>
    <submittedName>
        <fullName evidence="2">Uncharacterized protein</fullName>
    </submittedName>
</protein>
<evidence type="ECO:0000313" key="3">
    <source>
        <dbReference type="Proteomes" id="UP000054350"/>
    </source>
</evidence>
<feature type="region of interest" description="Disordered" evidence="1">
    <location>
        <begin position="1073"/>
        <end position="1098"/>
    </location>
</feature>
<organism evidence="2 3">
    <name type="scientific">Allomyces macrogynus (strain ATCC 38327)</name>
    <name type="common">Allomyces javanicus var. macrogynus</name>
    <dbReference type="NCBI Taxonomy" id="578462"/>
    <lineage>
        <taxon>Eukaryota</taxon>
        <taxon>Fungi</taxon>
        <taxon>Fungi incertae sedis</taxon>
        <taxon>Blastocladiomycota</taxon>
        <taxon>Blastocladiomycetes</taxon>
        <taxon>Blastocladiales</taxon>
        <taxon>Blastocladiaceae</taxon>
        <taxon>Allomyces</taxon>
    </lineage>
</organism>
<dbReference type="VEuPathDB" id="FungiDB:AMAG_06117"/>
<reference evidence="2 3" key="1">
    <citation type="submission" date="2009-11" db="EMBL/GenBank/DDBJ databases">
        <title>Annotation of Allomyces macrogynus ATCC 38327.</title>
        <authorList>
            <consortium name="The Broad Institute Genome Sequencing Platform"/>
            <person name="Russ C."/>
            <person name="Cuomo C."/>
            <person name="Burger G."/>
            <person name="Gray M.W."/>
            <person name="Holland P.W.H."/>
            <person name="King N."/>
            <person name="Lang F.B.F."/>
            <person name="Roger A.J."/>
            <person name="Ruiz-Trillo I."/>
            <person name="Young S.K."/>
            <person name="Zeng Q."/>
            <person name="Gargeya S."/>
            <person name="Fitzgerald M."/>
            <person name="Haas B."/>
            <person name="Abouelleil A."/>
            <person name="Alvarado L."/>
            <person name="Arachchi H.M."/>
            <person name="Berlin A."/>
            <person name="Chapman S.B."/>
            <person name="Gearin G."/>
            <person name="Goldberg J."/>
            <person name="Griggs A."/>
            <person name="Gujja S."/>
            <person name="Hansen M."/>
            <person name="Heiman D."/>
            <person name="Howarth C."/>
            <person name="Larimer J."/>
            <person name="Lui A."/>
            <person name="MacDonald P.J.P."/>
            <person name="McCowen C."/>
            <person name="Montmayeur A."/>
            <person name="Murphy C."/>
            <person name="Neiman D."/>
            <person name="Pearson M."/>
            <person name="Priest M."/>
            <person name="Roberts A."/>
            <person name="Saif S."/>
            <person name="Shea T."/>
            <person name="Sisk P."/>
            <person name="Stolte C."/>
            <person name="Sykes S."/>
            <person name="Wortman J."/>
            <person name="Nusbaum C."/>
            <person name="Birren B."/>
        </authorList>
    </citation>
    <scope>NUCLEOTIDE SEQUENCE [LARGE SCALE GENOMIC DNA]</scope>
    <source>
        <strain evidence="2 3">ATCC 38327</strain>
    </source>
</reference>
<dbReference type="OrthoDB" id="10379573at2759"/>
<feature type="compositionally biased region" description="Pro residues" evidence="1">
    <location>
        <begin position="1079"/>
        <end position="1091"/>
    </location>
</feature>
<dbReference type="AlphaFoldDB" id="A0A0L0SE52"/>
<dbReference type="EMBL" id="GG745336">
    <property type="protein sequence ID" value="KNE60761.1"/>
    <property type="molecule type" value="Genomic_DNA"/>
</dbReference>
<feature type="region of interest" description="Disordered" evidence="1">
    <location>
        <begin position="96"/>
        <end position="121"/>
    </location>
</feature>
<dbReference type="Proteomes" id="UP000054350">
    <property type="component" value="Unassembled WGS sequence"/>
</dbReference>
<keyword evidence="3" id="KW-1185">Reference proteome</keyword>
<feature type="region of interest" description="Disordered" evidence="1">
    <location>
        <begin position="739"/>
        <end position="761"/>
    </location>
</feature>